<dbReference type="Pfam" id="PF18915">
    <property type="entry name" value="DUF5667"/>
    <property type="match status" value="1"/>
</dbReference>
<organism evidence="4 5">
    <name type="scientific">Actinophytocola xinjiangensis</name>
    <dbReference type="NCBI Taxonomy" id="485602"/>
    <lineage>
        <taxon>Bacteria</taxon>
        <taxon>Bacillati</taxon>
        <taxon>Actinomycetota</taxon>
        <taxon>Actinomycetes</taxon>
        <taxon>Pseudonocardiales</taxon>
        <taxon>Pseudonocardiaceae</taxon>
    </lineage>
</organism>
<dbReference type="Proteomes" id="UP000185696">
    <property type="component" value="Unassembled WGS sequence"/>
</dbReference>
<reference evidence="4 5" key="1">
    <citation type="submission" date="2016-12" db="EMBL/GenBank/DDBJ databases">
        <title>The draft genome sequence of Actinophytocola xinjiangensis.</title>
        <authorList>
            <person name="Wang W."/>
            <person name="Yuan L."/>
        </authorList>
    </citation>
    <scope>NUCLEOTIDE SEQUENCE [LARGE SCALE GENOMIC DNA]</scope>
    <source>
        <strain evidence="4 5">CGMCC 4.4663</strain>
    </source>
</reference>
<dbReference type="AlphaFoldDB" id="A0A7Z0WI98"/>
<accession>A0A7Z0WI98</accession>
<feature type="region of interest" description="Disordered" evidence="1">
    <location>
        <begin position="317"/>
        <end position="424"/>
    </location>
</feature>
<feature type="domain" description="DUF5667" evidence="3">
    <location>
        <begin position="155"/>
        <end position="208"/>
    </location>
</feature>
<feature type="compositionally biased region" description="Low complexity" evidence="1">
    <location>
        <begin position="399"/>
        <end position="424"/>
    </location>
</feature>
<protein>
    <recommendedName>
        <fullName evidence="3">DUF5667 domain-containing protein</fullName>
    </recommendedName>
</protein>
<evidence type="ECO:0000313" key="5">
    <source>
        <dbReference type="Proteomes" id="UP000185696"/>
    </source>
</evidence>
<feature type="compositionally biased region" description="Low complexity" evidence="1">
    <location>
        <begin position="373"/>
        <end position="384"/>
    </location>
</feature>
<keyword evidence="5" id="KW-1185">Reference proteome</keyword>
<dbReference type="RefSeq" id="WP_075136034.1">
    <property type="nucleotide sequence ID" value="NZ_MSIF01000017.1"/>
</dbReference>
<proteinExistence type="predicted"/>
<evidence type="ECO:0000256" key="1">
    <source>
        <dbReference type="SAM" id="MobiDB-lite"/>
    </source>
</evidence>
<feature type="transmembrane region" description="Helical" evidence="2">
    <location>
        <begin position="130"/>
        <end position="152"/>
    </location>
</feature>
<feature type="region of interest" description="Disordered" evidence="1">
    <location>
        <begin position="47"/>
        <end position="122"/>
    </location>
</feature>
<dbReference type="EMBL" id="MSIF01000017">
    <property type="protein sequence ID" value="OLF07091.1"/>
    <property type="molecule type" value="Genomic_DNA"/>
</dbReference>
<gene>
    <name evidence="4" type="ORF">BLA60_28125</name>
</gene>
<evidence type="ECO:0000259" key="3">
    <source>
        <dbReference type="Pfam" id="PF18915"/>
    </source>
</evidence>
<evidence type="ECO:0000256" key="2">
    <source>
        <dbReference type="SAM" id="Phobius"/>
    </source>
</evidence>
<keyword evidence="2" id="KW-0472">Membrane</keyword>
<keyword evidence="2" id="KW-1133">Transmembrane helix</keyword>
<comment type="caution">
    <text evidence="4">The sequence shown here is derived from an EMBL/GenBank/DDBJ whole genome shotgun (WGS) entry which is preliminary data.</text>
</comment>
<feature type="compositionally biased region" description="Basic and acidic residues" evidence="1">
    <location>
        <begin position="105"/>
        <end position="120"/>
    </location>
</feature>
<name>A0A7Z0WI98_9PSEU</name>
<evidence type="ECO:0000313" key="4">
    <source>
        <dbReference type="EMBL" id="OLF07091.1"/>
    </source>
</evidence>
<feature type="compositionally biased region" description="Low complexity" evidence="1">
    <location>
        <begin position="64"/>
        <end position="81"/>
    </location>
</feature>
<sequence>MDTGGEHTGQDREVMSVLAALAPLTGPTAGERDRIRERVLAGLTDTAEPGTTHQVAVAEDTEPAASAAGTTVVADDVTTSTDRVRPRRHRAVAGRVARARRGPRGRRDATRGGGRDDRPARPVSGARARFAIAAVAVLALVGSLTGMSLLLARDALPGDALYGFKRTAEAASLGLTFGDESKALKHLDFASARVSEIETLAHRYPEPATAPTGSYLTALTDFDTDAAAGSRQLIALATRADGSQLELLGAWARQHRDRLNGIELPASVRASEAASVALLGTIAGRADALLARMDCYQITSGSFDEVGALPASGRCEKVAAGGPPRDVPASSNEQEGGPRHDDQPAPPAARSTTPTTPPATDLPEDEDPPLLPLPGVGSVLPGTGRSEQPPADGGGSPDIELPLPLPGIELPPLLPGLPGIVIGR</sequence>
<dbReference type="OrthoDB" id="3402808at2"/>
<keyword evidence="2" id="KW-0812">Transmembrane</keyword>
<feature type="compositionally biased region" description="Basic residues" evidence="1">
    <location>
        <begin position="85"/>
        <end position="104"/>
    </location>
</feature>
<dbReference type="InterPro" id="IPR043725">
    <property type="entry name" value="DUF5667"/>
</dbReference>
<feature type="compositionally biased region" description="Low complexity" evidence="1">
    <location>
        <begin position="348"/>
        <end position="361"/>
    </location>
</feature>